<feature type="transmembrane region" description="Helical" evidence="4">
    <location>
        <begin position="261"/>
        <end position="283"/>
    </location>
</feature>
<sequence>MPSNPSVRSLRALDSVNFFLADVRDGVGPYLAIYLLATHHWHPSDIGLAMSVSGIAGVVAQTPAGALVDRLRAKRWLAAIAAAFVAAGCLLMVLKTTLTSVITGQIMVGVAAAVVGPGVAAITLGLVGRRRLDRRVGRNEAWNHGGNVVAAALAGLLGHYVGREYIFYLVAVMAVLSIVSVFFVREAEIDHAVARGADGPAASEEPTPDTAATPAVSGLTALLADKRVLVFSLAAVLFHFANAAMLPLVGQRLSEGHSTGASLYMSACIIVAQLVMIGSTSWAGRAASKRGRKPVLLLAFLLLPVRGVLYTLWDNPYYLVSVQVLDGIAGGIFGVVILLVVADLTKGTGRFNLVQGALGTATGLGAALSTLAAGYVVQYLGYNAAFLGLAAIAGMALVVFWLLVPETGDAPAEAPPVVPVPVLP</sequence>
<gene>
    <name evidence="6" type="ORF">J0X19_10845</name>
</gene>
<feature type="transmembrane region" description="Helical" evidence="4">
    <location>
        <begin position="46"/>
        <end position="64"/>
    </location>
</feature>
<evidence type="ECO:0000313" key="7">
    <source>
        <dbReference type="Proteomes" id="UP000664144"/>
    </source>
</evidence>
<evidence type="ECO:0000256" key="2">
    <source>
        <dbReference type="ARBA" id="ARBA00022989"/>
    </source>
</evidence>
<protein>
    <submittedName>
        <fullName evidence="6">MFS transporter</fullName>
    </submittedName>
</protein>
<name>A0A939EVZ3_9BACT</name>
<dbReference type="InterPro" id="IPR020846">
    <property type="entry name" value="MFS_dom"/>
</dbReference>
<dbReference type="InterPro" id="IPR011701">
    <property type="entry name" value="MFS"/>
</dbReference>
<dbReference type="Gene3D" id="1.20.1250.20">
    <property type="entry name" value="MFS general substrate transporter like domains"/>
    <property type="match status" value="2"/>
</dbReference>
<evidence type="ECO:0000259" key="5">
    <source>
        <dbReference type="PROSITE" id="PS50850"/>
    </source>
</evidence>
<dbReference type="GO" id="GO:0022857">
    <property type="term" value="F:transmembrane transporter activity"/>
    <property type="evidence" value="ECO:0007669"/>
    <property type="project" value="InterPro"/>
</dbReference>
<organism evidence="6 7">
    <name type="scientific">Hymenobacter telluris</name>
    <dbReference type="NCBI Taxonomy" id="2816474"/>
    <lineage>
        <taxon>Bacteria</taxon>
        <taxon>Pseudomonadati</taxon>
        <taxon>Bacteroidota</taxon>
        <taxon>Cytophagia</taxon>
        <taxon>Cytophagales</taxon>
        <taxon>Hymenobacteraceae</taxon>
        <taxon>Hymenobacter</taxon>
    </lineage>
</organism>
<feature type="transmembrane region" description="Helical" evidence="4">
    <location>
        <begin position="353"/>
        <end position="376"/>
    </location>
</feature>
<dbReference type="Pfam" id="PF07690">
    <property type="entry name" value="MFS_1"/>
    <property type="match status" value="1"/>
</dbReference>
<dbReference type="AlphaFoldDB" id="A0A939EVZ3"/>
<comment type="caution">
    <text evidence="6">The sequence shown here is derived from an EMBL/GenBank/DDBJ whole genome shotgun (WGS) entry which is preliminary data.</text>
</comment>
<accession>A0A939EVZ3</accession>
<feature type="transmembrane region" description="Helical" evidence="4">
    <location>
        <begin position="165"/>
        <end position="184"/>
    </location>
</feature>
<evidence type="ECO:0000256" key="3">
    <source>
        <dbReference type="ARBA" id="ARBA00023136"/>
    </source>
</evidence>
<evidence type="ECO:0000256" key="4">
    <source>
        <dbReference type="SAM" id="Phobius"/>
    </source>
</evidence>
<reference evidence="6" key="1">
    <citation type="submission" date="2021-03" db="EMBL/GenBank/DDBJ databases">
        <authorList>
            <person name="Kim M.K."/>
        </authorList>
    </citation>
    <scope>NUCLEOTIDE SEQUENCE</scope>
    <source>
        <strain evidence="6">BT186</strain>
    </source>
</reference>
<keyword evidence="7" id="KW-1185">Reference proteome</keyword>
<proteinExistence type="predicted"/>
<feature type="transmembrane region" description="Helical" evidence="4">
    <location>
        <begin position="76"/>
        <end position="94"/>
    </location>
</feature>
<dbReference type="InterPro" id="IPR036259">
    <property type="entry name" value="MFS_trans_sf"/>
</dbReference>
<keyword evidence="2 4" id="KW-1133">Transmembrane helix</keyword>
<dbReference type="EMBL" id="JAFLQZ010000005">
    <property type="protein sequence ID" value="MBO0358443.1"/>
    <property type="molecule type" value="Genomic_DNA"/>
</dbReference>
<evidence type="ECO:0000313" key="6">
    <source>
        <dbReference type="EMBL" id="MBO0358443.1"/>
    </source>
</evidence>
<feature type="transmembrane region" description="Helical" evidence="4">
    <location>
        <begin position="319"/>
        <end position="341"/>
    </location>
</feature>
<feature type="domain" description="Major facilitator superfamily (MFS) profile" evidence="5">
    <location>
        <begin position="1"/>
        <end position="408"/>
    </location>
</feature>
<keyword evidence="3 4" id="KW-0472">Membrane</keyword>
<feature type="transmembrane region" description="Helical" evidence="4">
    <location>
        <begin position="382"/>
        <end position="404"/>
    </location>
</feature>
<feature type="transmembrane region" description="Helical" evidence="4">
    <location>
        <begin position="106"/>
        <end position="129"/>
    </location>
</feature>
<feature type="transmembrane region" description="Helical" evidence="4">
    <location>
        <begin position="228"/>
        <end position="249"/>
    </location>
</feature>
<feature type="transmembrane region" description="Helical" evidence="4">
    <location>
        <begin position="141"/>
        <end position="159"/>
    </location>
</feature>
<evidence type="ECO:0000256" key="1">
    <source>
        <dbReference type="ARBA" id="ARBA00022692"/>
    </source>
</evidence>
<dbReference type="PANTHER" id="PTHR23539:SF1">
    <property type="entry name" value="MAJOR FACILITATOR SUPERFAMILY (MFS) PROFILE DOMAIN-CONTAINING PROTEIN"/>
    <property type="match status" value="1"/>
</dbReference>
<feature type="transmembrane region" description="Helical" evidence="4">
    <location>
        <begin position="295"/>
        <end position="313"/>
    </location>
</feature>
<dbReference type="RefSeq" id="WP_206984373.1">
    <property type="nucleotide sequence ID" value="NZ_JAFLQZ010000005.1"/>
</dbReference>
<dbReference type="PROSITE" id="PS50850">
    <property type="entry name" value="MFS"/>
    <property type="match status" value="1"/>
</dbReference>
<dbReference type="Proteomes" id="UP000664144">
    <property type="component" value="Unassembled WGS sequence"/>
</dbReference>
<dbReference type="PANTHER" id="PTHR23539">
    <property type="entry name" value="MFS TRANSPORTER"/>
    <property type="match status" value="1"/>
</dbReference>
<keyword evidence="1 4" id="KW-0812">Transmembrane</keyword>
<dbReference type="SUPFAM" id="SSF103473">
    <property type="entry name" value="MFS general substrate transporter"/>
    <property type="match status" value="1"/>
</dbReference>